<dbReference type="AlphaFoldDB" id="A0AB39S023"/>
<protein>
    <submittedName>
        <fullName evidence="2">Uncharacterized protein</fullName>
    </submittedName>
</protein>
<reference evidence="2" key="1">
    <citation type="submission" date="2024-07" db="EMBL/GenBank/DDBJ databases">
        <authorList>
            <person name="Yu S.T."/>
        </authorList>
    </citation>
    <scope>NUCLEOTIDE SEQUENCE</scope>
    <source>
        <strain evidence="2">R35</strain>
    </source>
</reference>
<dbReference type="RefSeq" id="WP_369255126.1">
    <property type="nucleotide sequence ID" value="NZ_CP163440.1"/>
</dbReference>
<gene>
    <name evidence="2" type="ORF">AB5J50_04635</name>
</gene>
<evidence type="ECO:0000313" key="2">
    <source>
        <dbReference type="EMBL" id="XDQ60093.1"/>
    </source>
</evidence>
<dbReference type="EMBL" id="CP163440">
    <property type="protein sequence ID" value="XDQ60093.1"/>
    <property type="molecule type" value="Genomic_DNA"/>
</dbReference>
<feature type="compositionally biased region" description="Basic residues" evidence="1">
    <location>
        <begin position="34"/>
        <end position="50"/>
    </location>
</feature>
<name>A0AB39S023_9ACTN</name>
<accession>A0AB39S023</accession>
<feature type="region of interest" description="Disordered" evidence="1">
    <location>
        <begin position="1"/>
        <end position="50"/>
    </location>
</feature>
<evidence type="ECO:0000256" key="1">
    <source>
        <dbReference type="SAM" id="MobiDB-lite"/>
    </source>
</evidence>
<organism evidence="2">
    <name type="scientific">Streptomyces sp. R35</name>
    <dbReference type="NCBI Taxonomy" id="3238630"/>
    <lineage>
        <taxon>Bacteria</taxon>
        <taxon>Bacillati</taxon>
        <taxon>Actinomycetota</taxon>
        <taxon>Actinomycetes</taxon>
        <taxon>Kitasatosporales</taxon>
        <taxon>Streptomycetaceae</taxon>
        <taxon>Streptomyces</taxon>
    </lineage>
</organism>
<sequence length="50" mass="5653">MSEKAALICRHSDEEWQRDVAAGLHDMPRAERAKHPKGNSSRHKEKSTGI</sequence>
<proteinExistence type="predicted"/>